<comment type="caution">
    <text evidence="3">The sequence shown here is derived from an EMBL/GenBank/DDBJ whole genome shotgun (WGS) entry which is preliminary data.</text>
</comment>
<dbReference type="AlphaFoldDB" id="A0A1E7R931"/>
<dbReference type="Pfam" id="PF00857">
    <property type="entry name" value="Isochorismatase"/>
    <property type="match status" value="1"/>
</dbReference>
<dbReference type="GO" id="GO:0016787">
    <property type="term" value="F:hydrolase activity"/>
    <property type="evidence" value="ECO:0007669"/>
    <property type="project" value="UniProtKB-KW"/>
</dbReference>
<dbReference type="OrthoDB" id="1157330at2"/>
<name>A0A1E7R931_9GAMM</name>
<dbReference type="EMBL" id="MKKK01000023">
    <property type="protein sequence ID" value="OEY95782.1"/>
    <property type="molecule type" value="Genomic_DNA"/>
</dbReference>
<evidence type="ECO:0000313" key="4">
    <source>
        <dbReference type="Proteomes" id="UP000185895"/>
    </source>
</evidence>
<dbReference type="InterPro" id="IPR000868">
    <property type="entry name" value="Isochorismatase-like_dom"/>
</dbReference>
<evidence type="ECO:0000256" key="1">
    <source>
        <dbReference type="ARBA" id="ARBA00022801"/>
    </source>
</evidence>
<evidence type="ECO:0000313" key="3">
    <source>
        <dbReference type="EMBL" id="OEY95782.1"/>
    </source>
</evidence>
<dbReference type="CDD" id="cd01014">
    <property type="entry name" value="nicotinamidase_related"/>
    <property type="match status" value="1"/>
</dbReference>
<protein>
    <submittedName>
        <fullName evidence="3">Isochorismatase</fullName>
    </submittedName>
</protein>
<dbReference type="SUPFAM" id="SSF52499">
    <property type="entry name" value="Isochorismatase-like hydrolases"/>
    <property type="match status" value="1"/>
</dbReference>
<dbReference type="PANTHER" id="PTHR43540:SF1">
    <property type="entry name" value="ISOCHORISMATASE HYDROLASE"/>
    <property type="match status" value="1"/>
</dbReference>
<dbReference type="InterPro" id="IPR036380">
    <property type="entry name" value="Isochorismatase-like_sf"/>
</dbReference>
<dbReference type="Proteomes" id="UP000185895">
    <property type="component" value="Unassembled WGS sequence"/>
</dbReference>
<keyword evidence="4" id="KW-1185">Reference proteome</keyword>
<keyword evidence="1" id="KW-0378">Hydrolase</keyword>
<organism evidence="3 4">
    <name type="scientific">Acinetobacter qingfengensis</name>
    <dbReference type="NCBI Taxonomy" id="1262585"/>
    <lineage>
        <taxon>Bacteria</taxon>
        <taxon>Pseudomonadati</taxon>
        <taxon>Pseudomonadota</taxon>
        <taxon>Gammaproteobacteria</taxon>
        <taxon>Moraxellales</taxon>
        <taxon>Moraxellaceae</taxon>
        <taxon>Acinetobacter</taxon>
    </lineage>
</organism>
<dbReference type="Gene3D" id="3.40.50.850">
    <property type="entry name" value="Isochorismatase-like"/>
    <property type="match status" value="1"/>
</dbReference>
<reference evidence="3 4" key="1">
    <citation type="submission" date="2016-09" db="EMBL/GenBank/DDBJ databases">
        <authorList>
            <person name="Capua I."/>
            <person name="De Benedictis P."/>
            <person name="Joannis T."/>
            <person name="Lombin L.H."/>
            <person name="Cattoli G."/>
        </authorList>
    </citation>
    <scope>NUCLEOTIDE SEQUENCE [LARGE SCALE GENOMIC DNA]</scope>
    <source>
        <strain evidence="3 4">ANC 4671</strain>
    </source>
</reference>
<dbReference type="InterPro" id="IPR050272">
    <property type="entry name" value="Isochorismatase-like_hydrls"/>
</dbReference>
<evidence type="ECO:0000259" key="2">
    <source>
        <dbReference type="Pfam" id="PF00857"/>
    </source>
</evidence>
<dbReference type="RefSeq" id="WP_070069817.1">
    <property type="nucleotide sequence ID" value="NZ_MKKK01000023.1"/>
</dbReference>
<gene>
    <name evidence="3" type="ORF">BJI46_02335</name>
</gene>
<dbReference type="PANTHER" id="PTHR43540">
    <property type="entry name" value="PEROXYUREIDOACRYLATE/UREIDOACRYLATE AMIDOHYDROLASE-RELATED"/>
    <property type="match status" value="1"/>
</dbReference>
<proteinExistence type="predicted"/>
<dbReference type="STRING" id="1262585.BJI46_02335"/>
<accession>A0A1E7R931</accession>
<sequence length="192" mass="21818">MKQALLIIDVQNDYFQGEKMPLFQPEQALKNIHLLEHFFHSQKLPVIYIQHFNSENSKFFYENTIGAELHTELALAADAIIVSKRYPNSFYQTTLQQTLQHLAIEQLVITGMMTHMCIDSTTRHAAELGFQPILIHDATATKDLNDLGKTVAAQDVQIAFLAALSRFAQLQSTQQFLTTYPPSSCQNHRVVN</sequence>
<feature type="domain" description="Isochorismatase-like" evidence="2">
    <location>
        <begin position="4"/>
        <end position="153"/>
    </location>
</feature>